<proteinExistence type="predicted"/>
<dbReference type="EMBL" id="LATX01001419">
    <property type="protein sequence ID" value="KTB41897.1"/>
    <property type="molecule type" value="Genomic_DNA"/>
</dbReference>
<feature type="region of interest" description="Disordered" evidence="1">
    <location>
        <begin position="22"/>
        <end position="53"/>
    </location>
</feature>
<dbReference type="AlphaFoldDB" id="A0A0W0G012"/>
<accession>A0A0W0G012</accession>
<comment type="caution">
    <text evidence="2">The sequence shown here is derived from an EMBL/GenBank/DDBJ whole genome shotgun (WGS) entry which is preliminary data.</text>
</comment>
<evidence type="ECO:0000256" key="1">
    <source>
        <dbReference type="SAM" id="MobiDB-lite"/>
    </source>
</evidence>
<name>A0A0W0G012_MONRR</name>
<feature type="compositionally biased region" description="Polar residues" evidence="1">
    <location>
        <begin position="22"/>
        <end position="43"/>
    </location>
</feature>
<evidence type="ECO:0000313" key="2">
    <source>
        <dbReference type="EMBL" id="KTB41897.1"/>
    </source>
</evidence>
<sequence length="53" mass="5421">MKIGAAITIGSSFRAGCVPYSSSGHAAARSSTGRQATLRNTRVTLPGKRDSLG</sequence>
<protein>
    <submittedName>
        <fullName evidence="2">Uncharacterized protein</fullName>
    </submittedName>
</protein>
<reference evidence="2 3" key="1">
    <citation type="submission" date="2015-12" db="EMBL/GenBank/DDBJ databases">
        <title>Draft genome sequence of Moniliophthora roreri, the causal agent of frosty pod rot of cacao.</title>
        <authorList>
            <person name="Aime M.C."/>
            <person name="Diaz-Valderrama J.R."/>
            <person name="Kijpornyongpan T."/>
            <person name="Phillips-Mora W."/>
        </authorList>
    </citation>
    <scope>NUCLEOTIDE SEQUENCE [LARGE SCALE GENOMIC DNA]</scope>
    <source>
        <strain evidence="2 3">MCA 2952</strain>
    </source>
</reference>
<organism evidence="2 3">
    <name type="scientific">Moniliophthora roreri</name>
    <name type="common">Frosty pod rot fungus</name>
    <name type="synonym">Monilia roreri</name>
    <dbReference type="NCBI Taxonomy" id="221103"/>
    <lineage>
        <taxon>Eukaryota</taxon>
        <taxon>Fungi</taxon>
        <taxon>Dikarya</taxon>
        <taxon>Basidiomycota</taxon>
        <taxon>Agaricomycotina</taxon>
        <taxon>Agaricomycetes</taxon>
        <taxon>Agaricomycetidae</taxon>
        <taxon>Agaricales</taxon>
        <taxon>Marasmiineae</taxon>
        <taxon>Marasmiaceae</taxon>
        <taxon>Moniliophthora</taxon>
    </lineage>
</organism>
<gene>
    <name evidence="2" type="ORF">WG66_5529</name>
</gene>
<dbReference type="Proteomes" id="UP000054988">
    <property type="component" value="Unassembled WGS sequence"/>
</dbReference>
<evidence type="ECO:0000313" key="3">
    <source>
        <dbReference type="Proteomes" id="UP000054988"/>
    </source>
</evidence>